<accession>A0A814FJP8</accession>
<sequence length="121" mass="13479">MTHKFSIVFECALFLLLSGNNCQDDGKFSLKLYPNHETTYISDAQVIYPSLVDPNDYAIATAPLHTVFIAESTLPSAGSGVFAARRIPKDTYFGPYFGYKHENSLIARKGGYTWMSIDDTL</sequence>
<feature type="chain" id="PRO_5032305131" evidence="1">
    <location>
        <begin position="23"/>
        <end position="121"/>
    </location>
</feature>
<evidence type="ECO:0000313" key="3">
    <source>
        <dbReference type="Proteomes" id="UP000663889"/>
    </source>
</evidence>
<dbReference type="Proteomes" id="UP000663889">
    <property type="component" value="Unassembled WGS sequence"/>
</dbReference>
<proteinExistence type="predicted"/>
<evidence type="ECO:0000313" key="2">
    <source>
        <dbReference type="EMBL" id="CAF0984396.1"/>
    </source>
</evidence>
<dbReference type="EMBL" id="CAJNOU010000396">
    <property type="protein sequence ID" value="CAF0984396.1"/>
    <property type="molecule type" value="Genomic_DNA"/>
</dbReference>
<evidence type="ECO:0000256" key="1">
    <source>
        <dbReference type="SAM" id="SignalP"/>
    </source>
</evidence>
<dbReference type="InterPro" id="IPR046341">
    <property type="entry name" value="SET_dom_sf"/>
</dbReference>
<organism evidence="2 3">
    <name type="scientific">Rotaria sordida</name>
    <dbReference type="NCBI Taxonomy" id="392033"/>
    <lineage>
        <taxon>Eukaryota</taxon>
        <taxon>Metazoa</taxon>
        <taxon>Spiralia</taxon>
        <taxon>Gnathifera</taxon>
        <taxon>Rotifera</taxon>
        <taxon>Eurotatoria</taxon>
        <taxon>Bdelloidea</taxon>
        <taxon>Philodinida</taxon>
        <taxon>Philodinidae</taxon>
        <taxon>Rotaria</taxon>
    </lineage>
</organism>
<comment type="caution">
    <text evidence="2">The sequence shown here is derived from an EMBL/GenBank/DDBJ whole genome shotgun (WGS) entry which is preliminary data.</text>
</comment>
<dbReference type="Gene3D" id="2.170.270.10">
    <property type="entry name" value="SET domain"/>
    <property type="match status" value="1"/>
</dbReference>
<dbReference type="SUPFAM" id="SSF82199">
    <property type="entry name" value="SET domain"/>
    <property type="match status" value="1"/>
</dbReference>
<name>A0A814FJP8_9BILA</name>
<reference evidence="2" key="1">
    <citation type="submission" date="2021-02" db="EMBL/GenBank/DDBJ databases">
        <authorList>
            <person name="Nowell W R."/>
        </authorList>
    </citation>
    <scope>NUCLEOTIDE SEQUENCE</scope>
</reference>
<keyword evidence="1" id="KW-0732">Signal</keyword>
<dbReference type="AlphaFoldDB" id="A0A814FJP8"/>
<protein>
    <submittedName>
        <fullName evidence="2">Uncharacterized protein</fullName>
    </submittedName>
</protein>
<feature type="signal peptide" evidence="1">
    <location>
        <begin position="1"/>
        <end position="22"/>
    </location>
</feature>
<gene>
    <name evidence="2" type="ORF">SEV965_LOCUS9929</name>
</gene>